<dbReference type="PIRSF" id="PIRSF006648">
    <property type="entry name" value="DrrB"/>
    <property type="match status" value="1"/>
</dbReference>
<keyword evidence="2 6" id="KW-0812">Transmembrane</keyword>
<feature type="transmembrane region" description="Helical" evidence="6">
    <location>
        <begin position="154"/>
        <end position="175"/>
    </location>
</feature>
<dbReference type="RefSeq" id="WP_264793871.1">
    <property type="nucleotide sequence ID" value="NZ_BRVS01000001.1"/>
</dbReference>
<evidence type="ECO:0000313" key="9">
    <source>
        <dbReference type="Proteomes" id="UP001209654"/>
    </source>
</evidence>
<dbReference type="InterPro" id="IPR013525">
    <property type="entry name" value="ABC2_TM"/>
</dbReference>
<reference evidence="8 9" key="1">
    <citation type="journal article" date="2023" name="Int. J. Syst. Evol. Microbiol.">
        <title>Arthrobacter mangrovi sp. nov., an actinobacterium isolated from the rhizosphere of a mangrove.</title>
        <authorList>
            <person name="Hamada M."/>
            <person name="Saitou S."/>
            <person name="Enomoto N."/>
            <person name="Nanri K."/>
            <person name="Hidaka K."/>
            <person name="Miura T."/>
            <person name="Tamura T."/>
        </authorList>
    </citation>
    <scope>NUCLEOTIDE SEQUENCE [LARGE SCALE GENOMIC DNA]</scope>
    <source>
        <strain evidence="8 9">NBRC 112813</strain>
    </source>
</reference>
<dbReference type="PRINTS" id="PR00164">
    <property type="entry name" value="ABC2TRNSPORT"/>
</dbReference>
<keyword evidence="4 6" id="KW-0472">Membrane</keyword>
<evidence type="ECO:0000256" key="3">
    <source>
        <dbReference type="ARBA" id="ARBA00022989"/>
    </source>
</evidence>
<evidence type="ECO:0000256" key="1">
    <source>
        <dbReference type="ARBA" id="ARBA00004141"/>
    </source>
</evidence>
<organism evidence="8 9">
    <name type="scientific">Arthrobacter mangrovi</name>
    <dbReference type="NCBI Taxonomy" id="2966350"/>
    <lineage>
        <taxon>Bacteria</taxon>
        <taxon>Bacillati</taxon>
        <taxon>Actinomycetota</taxon>
        <taxon>Actinomycetes</taxon>
        <taxon>Micrococcales</taxon>
        <taxon>Micrococcaceae</taxon>
        <taxon>Arthrobacter</taxon>
    </lineage>
</organism>
<accession>A0ABQ5MNX4</accession>
<evidence type="ECO:0000256" key="4">
    <source>
        <dbReference type="ARBA" id="ARBA00023136"/>
    </source>
</evidence>
<protein>
    <recommendedName>
        <fullName evidence="6">Transport permease protein</fullName>
    </recommendedName>
</protein>
<feature type="transmembrane region" description="Helical" evidence="6">
    <location>
        <begin position="96"/>
        <end position="116"/>
    </location>
</feature>
<dbReference type="Pfam" id="PF01061">
    <property type="entry name" value="ABC2_membrane"/>
    <property type="match status" value="1"/>
</dbReference>
<dbReference type="PROSITE" id="PS51012">
    <property type="entry name" value="ABC_TM2"/>
    <property type="match status" value="1"/>
</dbReference>
<keyword evidence="3 6" id="KW-1133">Transmembrane helix</keyword>
<feature type="transmembrane region" description="Helical" evidence="6">
    <location>
        <begin position="267"/>
        <end position="288"/>
    </location>
</feature>
<evidence type="ECO:0000256" key="2">
    <source>
        <dbReference type="ARBA" id="ARBA00022692"/>
    </source>
</evidence>
<feature type="transmembrane region" description="Helical" evidence="6">
    <location>
        <begin position="181"/>
        <end position="202"/>
    </location>
</feature>
<dbReference type="PANTHER" id="PTHR43229">
    <property type="entry name" value="NODULATION PROTEIN J"/>
    <property type="match status" value="1"/>
</dbReference>
<proteinExistence type="inferred from homology"/>
<feature type="domain" description="ABC transmembrane type-2" evidence="7">
    <location>
        <begin position="56"/>
        <end position="295"/>
    </location>
</feature>
<dbReference type="InterPro" id="IPR000412">
    <property type="entry name" value="ABC_2_transport"/>
</dbReference>
<comment type="subcellular location">
    <subcellularLocation>
        <location evidence="6">Cell membrane</location>
        <topology evidence="6">Multi-pass membrane protein</topology>
    </subcellularLocation>
    <subcellularLocation>
        <location evidence="1">Membrane</location>
        <topology evidence="1">Multi-pass membrane protein</topology>
    </subcellularLocation>
</comment>
<feature type="transmembrane region" description="Helical" evidence="6">
    <location>
        <begin position="53"/>
        <end position="76"/>
    </location>
</feature>
<evidence type="ECO:0000259" key="7">
    <source>
        <dbReference type="PROSITE" id="PS51012"/>
    </source>
</evidence>
<gene>
    <name evidence="8" type="ORF">AHIS1636_01290</name>
</gene>
<evidence type="ECO:0000313" key="8">
    <source>
        <dbReference type="EMBL" id="GLB65690.1"/>
    </source>
</evidence>
<comment type="similarity">
    <text evidence="6">Belongs to the ABC-2 integral membrane protein family.</text>
</comment>
<keyword evidence="6" id="KW-1003">Cell membrane</keyword>
<dbReference type="EMBL" id="BRVS01000001">
    <property type="protein sequence ID" value="GLB65690.1"/>
    <property type="molecule type" value="Genomic_DNA"/>
</dbReference>
<dbReference type="InterPro" id="IPR047817">
    <property type="entry name" value="ABC2_TM_bact-type"/>
</dbReference>
<comment type="caution">
    <text evidence="8">The sequence shown here is derived from an EMBL/GenBank/DDBJ whole genome shotgun (WGS) entry which is preliminary data.</text>
</comment>
<dbReference type="Proteomes" id="UP001209654">
    <property type="component" value="Unassembled WGS sequence"/>
</dbReference>
<keyword evidence="9" id="KW-1185">Reference proteome</keyword>
<dbReference type="PANTHER" id="PTHR43229:SF2">
    <property type="entry name" value="NODULATION PROTEIN J"/>
    <property type="match status" value="1"/>
</dbReference>
<sequence>MTEPQRPTLREADATAPLLSLRVPLTPEESAAKARRFGSLYFAEHWLRTMRGYGWTVVMTAVGTPLVYLFAMGVGLATLIDANTGASLGGGSGDGLPYLVFVAPALLATAGIMVAAEENTYSVMSGFKWRRTYYGPNASPLSSAQLVNGHSLGVLFRLLLTTGLYYLFLLLFGAVPDPAGWLMIFTAALGGMAFGLPLMAYASSIVEDKGQFAMVQRFVVMPLFLFSGTFFPLASMPWAVQWIGWISPLWHSTELGRVLSYGYAEPAWLTAAHVLYLAVLAAAGWVLAKRNYTRRLGI</sequence>
<keyword evidence="5" id="KW-0046">Antibiotic resistance</keyword>
<feature type="transmembrane region" description="Helical" evidence="6">
    <location>
        <begin position="223"/>
        <end position="247"/>
    </location>
</feature>
<evidence type="ECO:0000256" key="5">
    <source>
        <dbReference type="ARBA" id="ARBA00023251"/>
    </source>
</evidence>
<dbReference type="InterPro" id="IPR051784">
    <property type="entry name" value="Nod_factor_ABC_transporter"/>
</dbReference>
<name>A0ABQ5MNX4_9MICC</name>
<evidence type="ECO:0000256" key="6">
    <source>
        <dbReference type="RuleBase" id="RU361157"/>
    </source>
</evidence>
<keyword evidence="6" id="KW-0813">Transport</keyword>